<name>A0A437QRH6_9GAMM</name>
<dbReference type="EMBL" id="SACS01000012">
    <property type="protein sequence ID" value="RVU37069.1"/>
    <property type="molecule type" value="Genomic_DNA"/>
</dbReference>
<dbReference type="Gene3D" id="1.25.40.10">
    <property type="entry name" value="Tetratricopeptide repeat domain"/>
    <property type="match status" value="1"/>
</dbReference>
<dbReference type="SUPFAM" id="SSF48452">
    <property type="entry name" value="TPR-like"/>
    <property type="match status" value="1"/>
</dbReference>
<dbReference type="RefSeq" id="WP_127699365.1">
    <property type="nucleotide sequence ID" value="NZ_SACS01000012.1"/>
</dbReference>
<dbReference type="InterPro" id="IPR019734">
    <property type="entry name" value="TPR_rpt"/>
</dbReference>
<proteinExistence type="predicted"/>
<feature type="repeat" description="TPR" evidence="1">
    <location>
        <begin position="36"/>
        <end position="69"/>
    </location>
</feature>
<sequence length="181" mass="20160">MNTLEEYIQLCAAKMGRNDDVTADLAQALNQFPYAAVLYFMRGSETAELQNFTDAMHDFATALVLEPEFHLARLQYILCCFKTEQFALIPVLLQPLLLAGGTYGMIGELLVNLFSQPVATFDEKLAALQTQSDMLPAVWENLLSLRQYLPLDEADTTSEAVSTATSGEISSILLEIYQQKH</sequence>
<dbReference type="Proteomes" id="UP000283077">
    <property type="component" value="Unassembled WGS sequence"/>
</dbReference>
<keyword evidence="3" id="KW-1185">Reference proteome</keyword>
<accession>A0A437QRH6</accession>
<protein>
    <submittedName>
        <fullName evidence="2">Uncharacterized protein</fullName>
    </submittedName>
</protein>
<reference evidence="2 3" key="1">
    <citation type="submission" date="2019-01" db="EMBL/GenBank/DDBJ databases">
        <authorList>
            <person name="Chen W.-M."/>
        </authorList>
    </citation>
    <scope>NUCLEOTIDE SEQUENCE [LARGE SCALE GENOMIC DNA]</scope>
    <source>
        <strain evidence="2 3">KYPC3</strain>
    </source>
</reference>
<evidence type="ECO:0000313" key="3">
    <source>
        <dbReference type="Proteomes" id="UP000283077"/>
    </source>
</evidence>
<organism evidence="2 3">
    <name type="scientific">Rheinheimera riviphila</name>
    <dbReference type="NCBI Taxonomy" id="1834037"/>
    <lineage>
        <taxon>Bacteria</taxon>
        <taxon>Pseudomonadati</taxon>
        <taxon>Pseudomonadota</taxon>
        <taxon>Gammaproteobacteria</taxon>
        <taxon>Chromatiales</taxon>
        <taxon>Chromatiaceae</taxon>
        <taxon>Rheinheimera</taxon>
    </lineage>
</organism>
<evidence type="ECO:0000313" key="2">
    <source>
        <dbReference type="EMBL" id="RVU37069.1"/>
    </source>
</evidence>
<evidence type="ECO:0000256" key="1">
    <source>
        <dbReference type="PROSITE-ProRule" id="PRU00339"/>
    </source>
</evidence>
<dbReference type="OrthoDB" id="8776071at2"/>
<dbReference type="InterPro" id="IPR011990">
    <property type="entry name" value="TPR-like_helical_dom_sf"/>
</dbReference>
<gene>
    <name evidence="2" type="ORF">EOE67_12220</name>
</gene>
<comment type="caution">
    <text evidence="2">The sequence shown here is derived from an EMBL/GenBank/DDBJ whole genome shotgun (WGS) entry which is preliminary data.</text>
</comment>
<dbReference type="PROSITE" id="PS50005">
    <property type="entry name" value="TPR"/>
    <property type="match status" value="1"/>
</dbReference>
<dbReference type="AlphaFoldDB" id="A0A437QRH6"/>
<keyword evidence="1" id="KW-0802">TPR repeat</keyword>